<dbReference type="EMBL" id="JANCYU010000056">
    <property type="protein sequence ID" value="KAK4527784.1"/>
    <property type="molecule type" value="Genomic_DNA"/>
</dbReference>
<dbReference type="AlphaFoldDB" id="A0AAV9IKG6"/>
<evidence type="ECO:0000313" key="8">
    <source>
        <dbReference type="Proteomes" id="UP001300502"/>
    </source>
</evidence>
<dbReference type="InterPro" id="IPR017907">
    <property type="entry name" value="Znf_RING_CS"/>
</dbReference>
<dbReference type="Proteomes" id="UP001300502">
    <property type="component" value="Unassembled WGS sequence"/>
</dbReference>
<dbReference type="PROSITE" id="PS50089">
    <property type="entry name" value="ZF_RING_2"/>
    <property type="match status" value="1"/>
</dbReference>
<evidence type="ECO:0000256" key="3">
    <source>
        <dbReference type="ARBA" id="ARBA00022833"/>
    </source>
</evidence>
<proteinExistence type="predicted"/>
<feature type="compositionally biased region" description="Basic residues" evidence="5">
    <location>
        <begin position="229"/>
        <end position="240"/>
    </location>
</feature>
<evidence type="ECO:0000256" key="1">
    <source>
        <dbReference type="ARBA" id="ARBA00022723"/>
    </source>
</evidence>
<gene>
    <name evidence="7" type="ORF">GAYE_SCF45G5715</name>
</gene>
<evidence type="ECO:0000259" key="6">
    <source>
        <dbReference type="PROSITE" id="PS50089"/>
    </source>
</evidence>
<evidence type="ECO:0000313" key="7">
    <source>
        <dbReference type="EMBL" id="KAK4527784.1"/>
    </source>
</evidence>
<feature type="region of interest" description="Disordered" evidence="5">
    <location>
        <begin position="192"/>
        <end position="240"/>
    </location>
</feature>
<comment type="caution">
    <text evidence="7">The sequence shown here is derived from an EMBL/GenBank/DDBJ whole genome shotgun (WGS) entry which is preliminary data.</text>
</comment>
<dbReference type="SMART" id="SM00184">
    <property type="entry name" value="RING"/>
    <property type="match status" value="1"/>
</dbReference>
<dbReference type="SUPFAM" id="SSF57850">
    <property type="entry name" value="RING/U-box"/>
    <property type="match status" value="1"/>
</dbReference>
<dbReference type="Gene3D" id="3.30.40.10">
    <property type="entry name" value="Zinc/RING finger domain, C3HC4 (zinc finger)"/>
    <property type="match status" value="1"/>
</dbReference>
<protein>
    <recommendedName>
        <fullName evidence="6">RING-type domain-containing protein</fullName>
    </recommendedName>
</protein>
<organism evidence="7 8">
    <name type="scientific">Galdieria yellowstonensis</name>
    <dbReference type="NCBI Taxonomy" id="3028027"/>
    <lineage>
        <taxon>Eukaryota</taxon>
        <taxon>Rhodophyta</taxon>
        <taxon>Bangiophyceae</taxon>
        <taxon>Galdieriales</taxon>
        <taxon>Galdieriaceae</taxon>
        <taxon>Galdieria</taxon>
    </lineage>
</organism>
<dbReference type="Pfam" id="PF13639">
    <property type="entry name" value="zf-RING_2"/>
    <property type="match status" value="1"/>
</dbReference>
<accession>A0AAV9IKG6</accession>
<reference evidence="7 8" key="1">
    <citation type="submission" date="2022-07" db="EMBL/GenBank/DDBJ databases">
        <title>Genome-wide signatures of adaptation to extreme environments.</title>
        <authorList>
            <person name="Cho C.H."/>
            <person name="Yoon H.S."/>
        </authorList>
    </citation>
    <scope>NUCLEOTIDE SEQUENCE [LARGE SCALE GENOMIC DNA]</scope>
    <source>
        <strain evidence="7 8">108.79 E11</strain>
    </source>
</reference>
<evidence type="ECO:0000256" key="2">
    <source>
        <dbReference type="ARBA" id="ARBA00022771"/>
    </source>
</evidence>
<name>A0AAV9IKG6_9RHOD</name>
<dbReference type="InterPro" id="IPR001841">
    <property type="entry name" value="Znf_RING"/>
</dbReference>
<keyword evidence="1" id="KW-0479">Metal-binding</keyword>
<keyword evidence="8" id="KW-1185">Reference proteome</keyword>
<feature type="domain" description="RING-type" evidence="6">
    <location>
        <begin position="14"/>
        <end position="56"/>
    </location>
</feature>
<keyword evidence="3" id="KW-0862">Zinc</keyword>
<evidence type="ECO:0000256" key="4">
    <source>
        <dbReference type="PROSITE-ProRule" id="PRU00175"/>
    </source>
</evidence>
<sequence>MECTNRLGIEEYSCPICYQECQVNSGIAKAPSCGHIFCTPCILTWAGIRPFCPLCKVSFDFLLVGEKTQVEDIFVASDTNAATSSANHNDNSRRDGMTWEPKSLQVLFEEYSCRLAPLSTEQDNGVGGAASFSASVVRSWLDEESLERGSWWNGEDDWLNCELDQLEEDIDQELWEEEAMLWSKTSKQMQRQCGNRPFGASGYIKNERLRARASASSSERGTSQGTTRHTSRWRHKKKPS</sequence>
<evidence type="ECO:0000256" key="5">
    <source>
        <dbReference type="SAM" id="MobiDB-lite"/>
    </source>
</evidence>
<dbReference type="PROSITE" id="PS00518">
    <property type="entry name" value="ZF_RING_1"/>
    <property type="match status" value="1"/>
</dbReference>
<dbReference type="InterPro" id="IPR013083">
    <property type="entry name" value="Znf_RING/FYVE/PHD"/>
</dbReference>
<keyword evidence="2 4" id="KW-0863">Zinc-finger</keyword>
<dbReference type="GO" id="GO:0008270">
    <property type="term" value="F:zinc ion binding"/>
    <property type="evidence" value="ECO:0007669"/>
    <property type="project" value="UniProtKB-KW"/>
</dbReference>